<dbReference type="EMBL" id="BPLQ01011494">
    <property type="protein sequence ID" value="GIY58399.1"/>
    <property type="molecule type" value="Genomic_DNA"/>
</dbReference>
<gene>
    <name evidence="3" type="ORF">CDAR_452441</name>
</gene>
<evidence type="ECO:0000256" key="1">
    <source>
        <dbReference type="SAM" id="Coils"/>
    </source>
</evidence>
<feature type="compositionally biased region" description="Basic and acidic residues" evidence="2">
    <location>
        <begin position="126"/>
        <end position="138"/>
    </location>
</feature>
<keyword evidence="1" id="KW-0175">Coiled coil</keyword>
<evidence type="ECO:0000313" key="3">
    <source>
        <dbReference type="EMBL" id="GIY58399.1"/>
    </source>
</evidence>
<feature type="region of interest" description="Disordered" evidence="2">
    <location>
        <begin position="118"/>
        <end position="138"/>
    </location>
</feature>
<dbReference type="Proteomes" id="UP001054837">
    <property type="component" value="Unassembled WGS sequence"/>
</dbReference>
<evidence type="ECO:0000313" key="4">
    <source>
        <dbReference type="Proteomes" id="UP001054837"/>
    </source>
</evidence>
<keyword evidence="4" id="KW-1185">Reference proteome</keyword>
<accession>A0AAV4ULD3</accession>
<evidence type="ECO:0000256" key="2">
    <source>
        <dbReference type="SAM" id="MobiDB-lite"/>
    </source>
</evidence>
<dbReference type="AlphaFoldDB" id="A0AAV4ULD3"/>
<organism evidence="3 4">
    <name type="scientific">Caerostris darwini</name>
    <dbReference type="NCBI Taxonomy" id="1538125"/>
    <lineage>
        <taxon>Eukaryota</taxon>
        <taxon>Metazoa</taxon>
        <taxon>Ecdysozoa</taxon>
        <taxon>Arthropoda</taxon>
        <taxon>Chelicerata</taxon>
        <taxon>Arachnida</taxon>
        <taxon>Araneae</taxon>
        <taxon>Araneomorphae</taxon>
        <taxon>Entelegynae</taxon>
        <taxon>Araneoidea</taxon>
        <taxon>Araneidae</taxon>
        <taxon>Caerostris</taxon>
    </lineage>
</organism>
<sequence>MNAIHRLYRLPSPYELANQSSSNREFPDSHRQLTHRRVPLFRDHQWTQHNKFLCLLWLRCAADGKFNHSPRPFKLLRKYPRNVWNKKVLCERKKIENKRMAEEEKVLVSEREAIAKSSNQIPSPMHFHDNHNGDDCSH</sequence>
<protein>
    <submittedName>
        <fullName evidence="3">Uncharacterized protein</fullName>
    </submittedName>
</protein>
<reference evidence="3 4" key="1">
    <citation type="submission" date="2021-06" db="EMBL/GenBank/DDBJ databases">
        <title>Caerostris darwini draft genome.</title>
        <authorList>
            <person name="Kono N."/>
            <person name="Arakawa K."/>
        </authorList>
    </citation>
    <scope>NUCLEOTIDE SEQUENCE [LARGE SCALE GENOMIC DNA]</scope>
</reference>
<name>A0AAV4ULD3_9ARAC</name>
<comment type="caution">
    <text evidence="3">The sequence shown here is derived from an EMBL/GenBank/DDBJ whole genome shotgun (WGS) entry which is preliminary data.</text>
</comment>
<feature type="coiled-coil region" evidence="1">
    <location>
        <begin position="85"/>
        <end position="112"/>
    </location>
</feature>
<proteinExistence type="predicted"/>